<sequence length="363" mass="41340">MDVTLLFVSLAFLVVMQTIVPFIVKRTVVFGVTVPVEEVKNEELRRYKKTYAALTLSGSIIVIALAIWFMREETIMLAALFLPFVLLFLSLTLYFVFHMKVTKLKQEKSWFKNRKQVRVSELNLRLKDEMLPWVIYLIPVIITFGLLGFSVVNYAQFPDPIPTHWGPDGKPDAWTDKSYVSVLALPMVLLVLNGMFLGINELTKLSGIKLSARNVTASRARQLQLRKYSSWFLFFTAILVSILFTFLQFNTLYGDQIGDLVLVIVPLVFSILMFIGAVFLAIKVGKRDSDFELELIEDGKGDTINIDDDRYWKGGLIYFNRQDPSVFVEKRFGVGFTLNFARPLGYAIILGPLLLLLLIVAIL</sequence>
<feature type="domain" description="DUF5808" evidence="3">
    <location>
        <begin position="321"/>
        <end position="346"/>
    </location>
</feature>
<feature type="transmembrane region" description="Helical" evidence="1">
    <location>
        <begin position="228"/>
        <end position="249"/>
    </location>
</feature>
<keyword evidence="1" id="KW-0472">Membrane</keyword>
<dbReference type="Pfam" id="PF19124">
    <property type="entry name" value="DUF5808"/>
    <property type="match status" value="1"/>
</dbReference>
<feature type="domain" description="DUF1648" evidence="2">
    <location>
        <begin position="141"/>
        <end position="189"/>
    </location>
</feature>
<keyword evidence="5" id="KW-1185">Reference proteome</keyword>
<name>A0ABS2QT20_9BACI</name>
<dbReference type="InterPro" id="IPR012867">
    <property type="entry name" value="DUF1648"/>
</dbReference>
<dbReference type="Proteomes" id="UP000809829">
    <property type="component" value="Unassembled WGS sequence"/>
</dbReference>
<keyword evidence="1" id="KW-1133">Transmembrane helix</keyword>
<accession>A0ABS2QT20</accession>
<dbReference type="Pfam" id="PF07853">
    <property type="entry name" value="DUF1648"/>
    <property type="match status" value="1"/>
</dbReference>
<protein>
    <submittedName>
        <fullName evidence="4">Membrane protein</fullName>
    </submittedName>
</protein>
<feature type="transmembrane region" description="Helical" evidence="1">
    <location>
        <begin position="50"/>
        <end position="69"/>
    </location>
</feature>
<gene>
    <name evidence="4" type="ORF">JOC83_001167</name>
</gene>
<dbReference type="RefSeq" id="WP_239583379.1">
    <property type="nucleotide sequence ID" value="NZ_JAFBFC010000002.1"/>
</dbReference>
<feature type="transmembrane region" description="Helical" evidence="1">
    <location>
        <begin position="133"/>
        <end position="155"/>
    </location>
</feature>
<feature type="transmembrane region" description="Helical" evidence="1">
    <location>
        <begin position="75"/>
        <end position="97"/>
    </location>
</feature>
<evidence type="ECO:0000313" key="5">
    <source>
        <dbReference type="Proteomes" id="UP000809829"/>
    </source>
</evidence>
<feature type="transmembrane region" description="Helical" evidence="1">
    <location>
        <begin position="261"/>
        <end position="282"/>
    </location>
</feature>
<dbReference type="PANTHER" id="PTHR37810">
    <property type="entry name" value="IMMUNITY PROTEIN SDPI"/>
    <property type="match status" value="1"/>
</dbReference>
<evidence type="ECO:0000256" key="1">
    <source>
        <dbReference type="SAM" id="Phobius"/>
    </source>
</evidence>
<reference evidence="4 5" key="1">
    <citation type="submission" date="2021-01" db="EMBL/GenBank/DDBJ databases">
        <title>Genomic Encyclopedia of Type Strains, Phase IV (KMG-IV): sequencing the most valuable type-strain genomes for metagenomic binning, comparative biology and taxonomic classification.</title>
        <authorList>
            <person name="Goeker M."/>
        </authorList>
    </citation>
    <scope>NUCLEOTIDE SEQUENCE [LARGE SCALE GENOMIC DNA]</scope>
    <source>
        <strain evidence="4 5">DSM 104297</strain>
    </source>
</reference>
<keyword evidence="1" id="KW-0812">Transmembrane</keyword>
<evidence type="ECO:0000259" key="2">
    <source>
        <dbReference type="Pfam" id="PF07853"/>
    </source>
</evidence>
<feature type="transmembrane region" description="Helical" evidence="1">
    <location>
        <begin position="344"/>
        <end position="362"/>
    </location>
</feature>
<dbReference type="PANTHER" id="PTHR37810:SF9">
    <property type="entry name" value="MEMBRANE PROTEIN"/>
    <property type="match status" value="1"/>
</dbReference>
<dbReference type="EMBL" id="JAFBFC010000002">
    <property type="protein sequence ID" value="MBM7702333.1"/>
    <property type="molecule type" value="Genomic_DNA"/>
</dbReference>
<evidence type="ECO:0000259" key="3">
    <source>
        <dbReference type="Pfam" id="PF19124"/>
    </source>
</evidence>
<dbReference type="InterPro" id="IPR043831">
    <property type="entry name" value="DUF5808"/>
</dbReference>
<feature type="transmembrane region" description="Helical" evidence="1">
    <location>
        <begin position="6"/>
        <end position="24"/>
    </location>
</feature>
<comment type="caution">
    <text evidence="4">The sequence shown here is derived from an EMBL/GenBank/DDBJ whole genome shotgun (WGS) entry which is preliminary data.</text>
</comment>
<proteinExistence type="predicted"/>
<evidence type="ECO:0000313" key="4">
    <source>
        <dbReference type="EMBL" id="MBM7702333.1"/>
    </source>
</evidence>
<organism evidence="4 5">
    <name type="scientific">Priestia iocasae</name>
    <dbReference type="NCBI Taxonomy" id="2291674"/>
    <lineage>
        <taxon>Bacteria</taxon>
        <taxon>Bacillati</taxon>
        <taxon>Bacillota</taxon>
        <taxon>Bacilli</taxon>
        <taxon>Bacillales</taxon>
        <taxon>Bacillaceae</taxon>
        <taxon>Priestia</taxon>
    </lineage>
</organism>
<feature type="transmembrane region" description="Helical" evidence="1">
    <location>
        <begin position="179"/>
        <end position="199"/>
    </location>
</feature>